<dbReference type="Pfam" id="PF02021">
    <property type="entry name" value="UPF0102"/>
    <property type="match status" value="1"/>
</dbReference>
<dbReference type="InterPro" id="IPR011856">
    <property type="entry name" value="tRNA_endonuc-like_dom_sf"/>
</dbReference>
<dbReference type="Gene3D" id="3.40.1350.10">
    <property type="match status" value="1"/>
</dbReference>
<name>A0A6J6JTR3_9ZZZZ</name>
<dbReference type="EMBL" id="CAEZTX010000077">
    <property type="protein sequence ID" value="CAB4584950.1"/>
    <property type="molecule type" value="Genomic_DNA"/>
</dbReference>
<dbReference type="SUPFAM" id="SSF52980">
    <property type="entry name" value="Restriction endonuclease-like"/>
    <property type="match status" value="1"/>
</dbReference>
<dbReference type="HAMAP" id="MF_00048">
    <property type="entry name" value="UPF0102"/>
    <property type="match status" value="1"/>
</dbReference>
<dbReference type="PANTHER" id="PTHR34039:SF1">
    <property type="entry name" value="UPF0102 PROTEIN YRAN"/>
    <property type="match status" value="1"/>
</dbReference>
<protein>
    <submittedName>
        <fullName evidence="2">Unannotated protein</fullName>
    </submittedName>
</protein>
<reference evidence="2" key="1">
    <citation type="submission" date="2020-05" db="EMBL/GenBank/DDBJ databases">
        <authorList>
            <person name="Chiriac C."/>
            <person name="Salcher M."/>
            <person name="Ghai R."/>
            <person name="Kavagutti S V."/>
        </authorList>
    </citation>
    <scope>NUCLEOTIDE SEQUENCE</scope>
</reference>
<evidence type="ECO:0000313" key="2">
    <source>
        <dbReference type="EMBL" id="CAB4639798.1"/>
    </source>
</evidence>
<gene>
    <name evidence="1" type="ORF">UFOPK1755_00762</name>
    <name evidence="2" type="ORF">UFOPK2155_00450</name>
</gene>
<dbReference type="InterPro" id="IPR011335">
    <property type="entry name" value="Restrct_endonuc-II-like"/>
</dbReference>
<dbReference type="InterPro" id="IPR003509">
    <property type="entry name" value="UPF0102_YraN-like"/>
</dbReference>
<dbReference type="GO" id="GO:0003676">
    <property type="term" value="F:nucleic acid binding"/>
    <property type="evidence" value="ECO:0007669"/>
    <property type="project" value="InterPro"/>
</dbReference>
<proteinExistence type="inferred from homology"/>
<dbReference type="PANTHER" id="PTHR34039">
    <property type="entry name" value="UPF0102 PROTEIN YRAN"/>
    <property type="match status" value="1"/>
</dbReference>
<accession>A0A6J6JTR3</accession>
<dbReference type="CDD" id="cd20736">
    <property type="entry name" value="PoNe_Nuclease"/>
    <property type="match status" value="1"/>
</dbReference>
<dbReference type="NCBIfam" id="NF009154">
    <property type="entry name" value="PRK12497.3-3"/>
    <property type="match status" value="1"/>
</dbReference>
<sequence>MTAAHKRPSRNRQIGAFGEATIAKYLESLGYDIIERNWRIKEGEIDLVACDSHSLLHFIEVKTRSSLAFGDPLEAINRDKARRLQRLALAWLATHHQLGSEFSIDVAAVLLAADGSHTIDFRENIL</sequence>
<organism evidence="2">
    <name type="scientific">freshwater metagenome</name>
    <dbReference type="NCBI Taxonomy" id="449393"/>
    <lineage>
        <taxon>unclassified sequences</taxon>
        <taxon>metagenomes</taxon>
        <taxon>ecological metagenomes</taxon>
    </lineage>
</organism>
<dbReference type="EMBL" id="CAEZVX010000042">
    <property type="protein sequence ID" value="CAB4639798.1"/>
    <property type="molecule type" value="Genomic_DNA"/>
</dbReference>
<evidence type="ECO:0000313" key="1">
    <source>
        <dbReference type="EMBL" id="CAB4584950.1"/>
    </source>
</evidence>
<dbReference type="AlphaFoldDB" id="A0A6J6JTR3"/>